<accession>A0A0H5RCI3</accession>
<dbReference type="EMBL" id="HACM01005777">
    <property type="protein sequence ID" value="CRZ06219.1"/>
    <property type="molecule type" value="Transcribed_RNA"/>
</dbReference>
<sequence>MMFSKRLMNTSKDKGKPMENEVLTKRSYNQLEQILQRLFVRPLNNTPVSQKMLKANVVRRIDHLVVIQGEHQLWVCLKYPVYEVSEGCEIWVVFQVGSLREICPSVSYIPWRNHP</sequence>
<evidence type="ECO:0000313" key="1">
    <source>
        <dbReference type="EMBL" id="CRZ06219.1"/>
    </source>
</evidence>
<name>A0A0H5RCI3_9EUKA</name>
<proteinExistence type="predicted"/>
<dbReference type="AlphaFoldDB" id="A0A0H5RCI3"/>
<organism evidence="1">
    <name type="scientific">Spongospora subterranea</name>
    <dbReference type="NCBI Taxonomy" id="70186"/>
    <lineage>
        <taxon>Eukaryota</taxon>
        <taxon>Sar</taxon>
        <taxon>Rhizaria</taxon>
        <taxon>Endomyxa</taxon>
        <taxon>Phytomyxea</taxon>
        <taxon>Plasmodiophorida</taxon>
        <taxon>Plasmodiophoridae</taxon>
        <taxon>Spongospora</taxon>
    </lineage>
</organism>
<reference evidence="1" key="1">
    <citation type="submission" date="2015-04" db="EMBL/GenBank/DDBJ databases">
        <title>The genome sequence of the plant pathogenic Rhizarian Plasmodiophora brassicae reveals insights in its biotrophic life cycle and the origin of chitin synthesis.</title>
        <authorList>
            <person name="Schwelm A."/>
            <person name="Fogelqvist J."/>
            <person name="Knaust A."/>
            <person name="Julke S."/>
            <person name="Lilja T."/>
            <person name="Dhandapani V."/>
            <person name="Bonilla-Rosso G."/>
            <person name="Karlsson M."/>
            <person name="Shevchenko A."/>
            <person name="Choi S.R."/>
            <person name="Kim H.G."/>
            <person name="Park J.Y."/>
            <person name="Lim Y.P."/>
            <person name="Ludwig-Muller J."/>
            <person name="Dixelius C."/>
        </authorList>
    </citation>
    <scope>NUCLEOTIDE SEQUENCE</scope>
    <source>
        <tissue evidence="1">Potato root galls</tissue>
    </source>
</reference>
<protein>
    <submittedName>
        <fullName evidence="1">Uncharacterized protein</fullName>
    </submittedName>
</protein>